<feature type="region of interest" description="Disordered" evidence="2">
    <location>
        <begin position="56"/>
        <end position="243"/>
    </location>
</feature>
<dbReference type="AlphaFoldDB" id="A0A5A8DUH9"/>
<evidence type="ECO:0000313" key="4">
    <source>
        <dbReference type="EMBL" id="KAA0168277.1"/>
    </source>
</evidence>
<evidence type="ECO:0000256" key="1">
    <source>
        <dbReference type="SAM" id="Coils"/>
    </source>
</evidence>
<sequence>MAPLSPDADGGLRGESTLTLEEPSLPDWRAPGAGSTAGVSPMQVPDRASLFSAANGAVGRPGARDGAVAADDYGDDFRDDDDALAATGASAEAGGGRSASPSKRKKKRKRKVKRRKKKAKAAGSTGGRSASRSRGPSRGFDAPSAQSATLPPVAYGRRVPSSLAGGGHATASVPTLPLGGTAPAGLGSRPSTSASSSVLPRGRAMARGSRASRPGSVSSSRHSTGSRAIAGYVPPMSASDVSGPTMERAKEMVARTALLREAAKDPLFVEAAKCVGVAIDELWPRKAETFRQTMGTPRSSLKERKRFHDENRTLNIAIVLSHQDAAKAEADKLAERQRRMREGTAKDLLDRVARERARMEKAVMARERQRQVVERENERLRRVRRDYEEVLRREAEIQERRAAQFKARQEAVAERGREIAKNMAVVRARREEREAERLDGIRRTEEAKMARNAELARRHAEERQKRALRAKAKDQLLEERRDAAMSSQLKRREEMTKHLQAKEALLAAKEAERQAEVQRIRDERWVAEARAKANSERLRRQQAARREAKASLTMLGMEKQEMFGEVDLAIEKERRDIQKRRLMDEDKWREVTPLERTVMPGPGEYEFRRSADQNISTGQWRDLPPPEVQRLMSTKSWVDQTPGPGHYGAPDDSLTRSRAGGAAKFHDANPKSFLDWAAHRGKQLPAPSDYGRPSLVSPERSFAFSKHSPQGFIEHAAYLARDSPGPGGTLMSVSTPISPQAVMEQQRPATTGGAGMRRAVSFTAVPAPSSPIPRGSARASTSRKRPATTGGALVRAVSSAELRSSQGTQLVRRRSEREMQSELGTASRMKGLGASAKFGPSLGTVSKQLEVLVSEVAEEEDDEDEELDEVDAELIAAATRDASGDALTAVADV</sequence>
<feature type="coiled-coil region" evidence="1">
    <location>
        <begin position="349"/>
        <end position="408"/>
    </location>
</feature>
<feature type="compositionally biased region" description="Low complexity" evidence="2">
    <location>
        <begin position="174"/>
        <end position="187"/>
    </location>
</feature>
<feature type="compositionally biased region" description="Acidic residues" evidence="2">
    <location>
        <begin position="72"/>
        <end position="83"/>
    </location>
</feature>
<feature type="compositionally biased region" description="Low complexity" evidence="2">
    <location>
        <begin position="201"/>
        <end position="228"/>
    </location>
</feature>
<dbReference type="EMBL" id="VLTO01000076">
    <property type="protein sequence ID" value="KAA0168277.1"/>
    <property type="molecule type" value="Genomic_DNA"/>
</dbReference>
<evidence type="ECO:0000313" key="5">
    <source>
        <dbReference type="Proteomes" id="UP000322899"/>
    </source>
</evidence>
<feature type="compositionally biased region" description="Polar residues" evidence="2">
    <location>
        <begin position="189"/>
        <end position="198"/>
    </location>
</feature>
<feature type="compositionally biased region" description="Low complexity" evidence="2">
    <location>
        <begin position="121"/>
        <end position="139"/>
    </location>
</feature>
<dbReference type="EMBL" id="VLTN01000070">
    <property type="protein sequence ID" value="KAA0147233.1"/>
    <property type="molecule type" value="Genomic_DNA"/>
</dbReference>
<comment type="caution">
    <text evidence="4">The sequence shown here is derived from an EMBL/GenBank/DDBJ whole genome shotgun (WGS) entry which is preliminary data.</text>
</comment>
<dbReference type="OMA" id="CEWNESF"/>
<proteinExistence type="predicted"/>
<protein>
    <submittedName>
        <fullName evidence="4">Uncharacterized protein</fullName>
    </submittedName>
</protein>
<gene>
    <name evidence="4" type="ORF">FNF27_07157</name>
    <name evidence="3" type="ORF">FNF29_07494</name>
</gene>
<reference evidence="5 6" key="1">
    <citation type="submission" date="2019-07" db="EMBL/GenBank/DDBJ databases">
        <title>Genomes of Cafeteria roenbergensis.</title>
        <authorList>
            <person name="Fischer M.G."/>
            <person name="Hackl T."/>
            <person name="Roman M."/>
        </authorList>
    </citation>
    <scope>NUCLEOTIDE SEQUENCE [LARGE SCALE GENOMIC DNA]</scope>
    <source>
        <strain evidence="3 6">BVI</strain>
        <strain evidence="4 5">E4-10P</strain>
    </source>
</reference>
<feature type="region of interest" description="Disordered" evidence="2">
    <location>
        <begin position="1"/>
        <end position="44"/>
    </location>
</feature>
<keyword evidence="6" id="KW-1185">Reference proteome</keyword>
<evidence type="ECO:0000256" key="2">
    <source>
        <dbReference type="SAM" id="MobiDB-lite"/>
    </source>
</evidence>
<dbReference type="Proteomes" id="UP000322899">
    <property type="component" value="Unassembled WGS sequence"/>
</dbReference>
<feature type="compositionally biased region" description="Low complexity" evidence="2">
    <location>
        <begin position="56"/>
        <end position="71"/>
    </location>
</feature>
<name>A0A5A8DUH9_CAFRO</name>
<dbReference type="Proteomes" id="UP000323011">
    <property type="component" value="Unassembled WGS sequence"/>
</dbReference>
<evidence type="ECO:0000313" key="3">
    <source>
        <dbReference type="EMBL" id="KAA0147233.1"/>
    </source>
</evidence>
<evidence type="ECO:0000313" key="6">
    <source>
        <dbReference type="Proteomes" id="UP000323011"/>
    </source>
</evidence>
<feature type="coiled-coil region" evidence="1">
    <location>
        <begin position="492"/>
        <end position="546"/>
    </location>
</feature>
<accession>A0A5A8DUH9</accession>
<organism evidence="4 5">
    <name type="scientific">Cafeteria roenbergensis</name>
    <name type="common">Marine flagellate</name>
    <dbReference type="NCBI Taxonomy" id="33653"/>
    <lineage>
        <taxon>Eukaryota</taxon>
        <taxon>Sar</taxon>
        <taxon>Stramenopiles</taxon>
        <taxon>Bigyra</taxon>
        <taxon>Opalozoa</taxon>
        <taxon>Bicosoecida</taxon>
        <taxon>Cafeteriaceae</taxon>
        <taxon>Cafeteria</taxon>
    </lineage>
</organism>
<feature type="compositionally biased region" description="Basic residues" evidence="2">
    <location>
        <begin position="102"/>
        <end position="120"/>
    </location>
</feature>
<feature type="region of interest" description="Disordered" evidence="2">
    <location>
        <begin position="765"/>
        <end position="839"/>
    </location>
</feature>
<keyword evidence="1" id="KW-0175">Coiled coil</keyword>